<dbReference type="AlphaFoldDB" id="A0A832EJP8"/>
<dbReference type="EMBL" id="DSTK01000027">
    <property type="protein sequence ID" value="HFK97570.1"/>
    <property type="molecule type" value="Genomic_DNA"/>
</dbReference>
<dbReference type="InterPro" id="IPR029069">
    <property type="entry name" value="HotDog_dom_sf"/>
</dbReference>
<sequence length="147" mass="16475">MLMDDLRRMIETAIPFVQRSGLQVLEMRPGYVKLRMPFDGNQNHVGTMYAGALFTLAEIPGGALCYCTFDPRRYFPLAKEMTIRYTKRVTTDAVIEVALSGQEIERIQRDLDTHGKADFTVEADILDAAGDAVASIRGLYQIRAVTL</sequence>
<protein>
    <submittedName>
        <fullName evidence="1">DUF4442 domain-containing protein</fullName>
    </submittedName>
</protein>
<dbReference type="InterPro" id="IPR027961">
    <property type="entry name" value="DUF4442"/>
</dbReference>
<accession>A0A832EJP8</accession>
<dbReference type="SUPFAM" id="SSF54637">
    <property type="entry name" value="Thioesterase/thiol ester dehydrase-isomerase"/>
    <property type="match status" value="1"/>
</dbReference>
<proteinExistence type="predicted"/>
<dbReference type="Gene3D" id="3.10.129.10">
    <property type="entry name" value="Hotdog Thioesterase"/>
    <property type="match status" value="1"/>
</dbReference>
<reference evidence="1" key="1">
    <citation type="journal article" date="2020" name="mSystems">
        <title>Genome- and Community-Level Interaction Insights into Carbon Utilization and Element Cycling Functions of Hydrothermarchaeota in Hydrothermal Sediment.</title>
        <authorList>
            <person name="Zhou Z."/>
            <person name="Liu Y."/>
            <person name="Xu W."/>
            <person name="Pan J."/>
            <person name="Luo Z.H."/>
            <person name="Li M."/>
        </authorList>
    </citation>
    <scope>NUCLEOTIDE SEQUENCE [LARGE SCALE GENOMIC DNA]</scope>
    <source>
        <strain evidence="1">SpSt-456</strain>
    </source>
</reference>
<gene>
    <name evidence="1" type="ORF">ENS06_09665</name>
</gene>
<evidence type="ECO:0000313" key="1">
    <source>
        <dbReference type="EMBL" id="HFK97570.1"/>
    </source>
</evidence>
<name>A0A832EJP8_9BACT</name>
<dbReference type="Pfam" id="PF14539">
    <property type="entry name" value="DUF4442"/>
    <property type="match status" value="1"/>
</dbReference>
<dbReference type="CDD" id="cd03443">
    <property type="entry name" value="PaaI_thioesterase"/>
    <property type="match status" value="1"/>
</dbReference>
<comment type="caution">
    <text evidence="1">The sequence shown here is derived from an EMBL/GenBank/DDBJ whole genome shotgun (WGS) entry which is preliminary data.</text>
</comment>
<organism evidence="1">
    <name type="scientific">Desulfacinum infernum</name>
    <dbReference type="NCBI Taxonomy" id="35837"/>
    <lineage>
        <taxon>Bacteria</taxon>
        <taxon>Pseudomonadati</taxon>
        <taxon>Thermodesulfobacteriota</taxon>
        <taxon>Syntrophobacteria</taxon>
        <taxon>Syntrophobacterales</taxon>
        <taxon>Syntrophobacteraceae</taxon>
        <taxon>Desulfacinum</taxon>
    </lineage>
</organism>